<dbReference type="RefSeq" id="WP_006716682.1">
    <property type="nucleotide sequence ID" value="NZ_CP007032.1"/>
</dbReference>
<evidence type="ECO:0000313" key="2">
    <source>
        <dbReference type="Proteomes" id="UP000010847"/>
    </source>
</evidence>
<protein>
    <submittedName>
        <fullName evidence="1">Uncharacterized protein</fullName>
    </submittedName>
</protein>
<name>W0EA78_9FIRM</name>
<dbReference type="HOGENOM" id="CLU_2842626_0_0_9"/>
<reference evidence="1 2" key="1">
    <citation type="submission" date="2013-12" db="EMBL/GenBank/DDBJ databases">
        <authorList>
            <consortium name="DOE Joint Genome Institute"/>
            <person name="Smidt H."/>
            <person name="Huntemann M."/>
            <person name="Han J."/>
            <person name="Chen A."/>
            <person name="Kyrpides N."/>
            <person name="Mavromatis K."/>
            <person name="Markowitz V."/>
            <person name="Palaniappan K."/>
            <person name="Ivanova N."/>
            <person name="Schaumberg A."/>
            <person name="Pati A."/>
            <person name="Liolios K."/>
            <person name="Nordberg H.P."/>
            <person name="Cantor M.N."/>
            <person name="Hua S.X."/>
            <person name="Woyke T."/>
        </authorList>
    </citation>
    <scope>NUCLEOTIDE SEQUENCE [LARGE SCALE GENOMIC DNA]</scope>
    <source>
        <strain evidence="2">DSM 15288</strain>
    </source>
</reference>
<gene>
    <name evidence="1" type="ORF">DESME_12535</name>
</gene>
<accession>W0EA78</accession>
<sequence>MYSLFPSPNQSKRKSGVVLPFKPKLAKKQPKPCIFCGDTLHLQTFKGQIVCSACLQDIPTLFVCG</sequence>
<proteinExistence type="predicted"/>
<dbReference type="EMBL" id="CP007032">
    <property type="protein sequence ID" value="AHF07755.1"/>
    <property type="molecule type" value="Genomic_DNA"/>
</dbReference>
<dbReference type="OrthoDB" id="1799006at2"/>
<dbReference type="KEGG" id="dmt:DESME_12535"/>
<evidence type="ECO:0000313" key="1">
    <source>
        <dbReference type="EMBL" id="AHF07755.1"/>
    </source>
</evidence>
<organism evidence="1 2">
    <name type="scientific">Desulfitobacterium metallireducens DSM 15288</name>
    <dbReference type="NCBI Taxonomy" id="871968"/>
    <lineage>
        <taxon>Bacteria</taxon>
        <taxon>Bacillati</taxon>
        <taxon>Bacillota</taxon>
        <taxon>Clostridia</taxon>
        <taxon>Eubacteriales</taxon>
        <taxon>Desulfitobacteriaceae</taxon>
        <taxon>Desulfitobacterium</taxon>
    </lineage>
</organism>
<dbReference type="AlphaFoldDB" id="W0EA78"/>
<keyword evidence="2" id="KW-1185">Reference proteome</keyword>
<dbReference type="Proteomes" id="UP000010847">
    <property type="component" value="Chromosome"/>
</dbReference>